<dbReference type="Gene3D" id="3.50.50.60">
    <property type="entry name" value="FAD/NAD(P)-binding domain"/>
    <property type="match status" value="1"/>
</dbReference>
<dbReference type="GO" id="GO:0050660">
    <property type="term" value="F:flavin adenine dinucleotide binding"/>
    <property type="evidence" value="ECO:0007669"/>
    <property type="project" value="InterPro"/>
</dbReference>
<gene>
    <name evidence="6" type="ORF">CAL24_08820</name>
</gene>
<dbReference type="NCBIfam" id="NF008425">
    <property type="entry name" value="PRK11259.1"/>
    <property type="match status" value="1"/>
</dbReference>
<dbReference type="EMBL" id="NEVT01000003">
    <property type="protein sequence ID" value="OZI79995.1"/>
    <property type="molecule type" value="Genomic_DNA"/>
</dbReference>
<evidence type="ECO:0000313" key="6">
    <source>
        <dbReference type="EMBL" id="OZI79995.1"/>
    </source>
</evidence>
<keyword evidence="2" id="KW-0285">Flavoprotein</keyword>
<dbReference type="RefSeq" id="WP_094806434.1">
    <property type="nucleotide sequence ID" value="NZ_NEVT01000003.1"/>
</dbReference>
<proteinExistence type="predicted"/>
<dbReference type="Gene3D" id="3.30.9.10">
    <property type="entry name" value="D-Amino Acid Oxidase, subunit A, domain 2"/>
    <property type="match status" value="1"/>
</dbReference>
<dbReference type="InterPro" id="IPR045170">
    <property type="entry name" value="MTOX"/>
</dbReference>
<evidence type="ECO:0000259" key="5">
    <source>
        <dbReference type="Pfam" id="PF01266"/>
    </source>
</evidence>
<evidence type="ECO:0000313" key="7">
    <source>
        <dbReference type="Proteomes" id="UP000215633"/>
    </source>
</evidence>
<sequence length="382" mass="40382">MSSQPNTSLNVAVVGAGVMGAMTAWRLALRGVQVTLFERHAPAHDQGATGGDTRIFRVACKEGSTHVPLIRASLPLWHELEAAAGRQLLKQTGVASIGRPEDASMQATLATAHRFGLPLEVLASNAAAERYPQFPVAADECLYLDPEGGFIRADHTVLAAVAQACALGAQLRAYTTVEALAPDSTGVTLRAGELEQRYTHAIVAPGGWGHTFAALAALPLVPRRIALSWFAAADMRPFADDRALVMMRTLPDGYFNCFPSTDGATLKGSCNIGGWPSLDSPDALPRTLPKDELARLRHVAAQSLRGVYPDPVRIGIYMDAFTPDGEGLLGAVDPAARLIVAGGFSGHGFKFSPAVGEAAAQLVVDGQARLPVAHLDPARYLR</sequence>
<dbReference type="InterPro" id="IPR036188">
    <property type="entry name" value="FAD/NAD-bd_sf"/>
</dbReference>
<evidence type="ECO:0000256" key="2">
    <source>
        <dbReference type="ARBA" id="ARBA00022630"/>
    </source>
</evidence>
<keyword evidence="3" id="KW-0274">FAD</keyword>
<dbReference type="AlphaFoldDB" id="A0A261W0Z3"/>
<keyword evidence="4" id="KW-0560">Oxidoreductase</keyword>
<organism evidence="6 7">
    <name type="scientific">Bordetella genomosp. 2</name>
    <dbReference type="NCBI Taxonomy" id="1983456"/>
    <lineage>
        <taxon>Bacteria</taxon>
        <taxon>Pseudomonadati</taxon>
        <taxon>Pseudomonadota</taxon>
        <taxon>Betaproteobacteria</taxon>
        <taxon>Burkholderiales</taxon>
        <taxon>Alcaligenaceae</taxon>
        <taxon>Bordetella</taxon>
    </lineage>
</organism>
<dbReference type="Pfam" id="PF01266">
    <property type="entry name" value="DAO"/>
    <property type="match status" value="1"/>
</dbReference>
<evidence type="ECO:0000256" key="1">
    <source>
        <dbReference type="ARBA" id="ARBA00001974"/>
    </source>
</evidence>
<dbReference type="Proteomes" id="UP000215633">
    <property type="component" value="Unassembled WGS sequence"/>
</dbReference>
<reference evidence="7" key="1">
    <citation type="submission" date="2017-05" db="EMBL/GenBank/DDBJ databases">
        <title>Complete and WGS of Bordetella genogroups.</title>
        <authorList>
            <person name="Spilker T."/>
            <person name="Lipuma J."/>
        </authorList>
    </citation>
    <scope>NUCLEOTIDE SEQUENCE [LARGE SCALE GENOMIC DNA]</scope>
    <source>
        <strain evidence="7">AU8256</strain>
    </source>
</reference>
<keyword evidence="7" id="KW-1185">Reference proteome</keyword>
<accession>A0A261W0Z3</accession>
<protein>
    <submittedName>
        <fullName evidence="6">N-methyltryptophan oxidase</fullName>
    </submittedName>
</protein>
<comment type="cofactor">
    <cofactor evidence="1">
        <name>FAD</name>
        <dbReference type="ChEBI" id="CHEBI:57692"/>
    </cofactor>
</comment>
<evidence type="ECO:0000256" key="3">
    <source>
        <dbReference type="ARBA" id="ARBA00022827"/>
    </source>
</evidence>
<dbReference type="InterPro" id="IPR006076">
    <property type="entry name" value="FAD-dep_OxRdtase"/>
</dbReference>
<dbReference type="PANTHER" id="PTHR10961:SF7">
    <property type="entry name" value="FAD DEPENDENT OXIDOREDUCTASE DOMAIN-CONTAINING PROTEIN"/>
    <property type="match status" value="1"/>
</dbReference>
<dbReference type="GO" id="GO:0008115">
    <property type="term" value="F:sarcosine oxidase activity"/>
    <property type="evidence" value="ECO:0007669"/>
    <property type="project" value="TreeGrafter"/>
</dbReference>
<evidence type="ECO:0000256" key="4">
    <source>
        <dbReference type="ARBA" id="ARBA00023002"/>
    </source>
</evidence>
<name>A0A261W0Z3_9BORD</name>
<comment type="caution">
    <text evidence="6">The sequence shown here is derived from an EMBL/GenBank/DDBJ whole genome shotgun (WGS) entry which is preliminary data.</text>
</comment>
<dbReference type="SUPFAM" id="SSF51905">
    <property type="entry name" value="FAD/NAD(P)-binding domain"/>
    <property type="match status" value="1"/>
</dbReference>
<dbReference type="PANTHER" id="PTHR10961">
    <property type="entry name" value="PEROXISOMAL SARCOSINE OXIDASE"/>
    <property type="match status" value="1"/>
</dbReference>
<feature type="domain" description="FAD dependent oxidoreductase" evidence="5">
    <location>
        <begin position="11"/>
        <end position="362"/>
    </location>
</feature>